<feature type="compositionally biased region" description="Pro residues" evidence="1">
    <location>
        <begin position="196"/>
        <end position="219"/>
    </location>
</feature>
<sequence length="253" mass="28939">MPTISVENYRPKQHSGRGPPTATVPSIAAHQALREEWKSFSERYVKFMELRQAKKAKMVAEYGWNSPQSNDAMEKLISFHTRIRVDWHDRLRERDLHPSMCKYLFNAEEKELLVRLIGMPAFRYKAGEDPEEEGMAVPPPAYPAAGAVPQRAKKPVQAAEAERRSPNTPVRASPWMGSLLRPRPPTEHPAGAVQALPPPPLPPRFSRPPPQVPLSPPKIPYHTRPMNLGLEHKIRPKRERYYDVLRPQTEFTE</sequence>
<protein>
    <submittedName>
        <fullName evidence="2">Uncharacterized protein</fullName>
    </submittedName>
</protein>
<name>A0A4Y9XQM0_9AGAM</name>
<dbReference type="EMBL" id="SEOQ01001379">
    <property type="protein sequence ID" value="TFY52062.1"/>
    <property type="molecule type" value="Genomic_DNA"/>
</dbReference>
<proteinExistence type="predicted"/>
<dbReference type="AlphaFoldDB" id="A0A4Y9XQM0"/>
<evidence type="ECO:0000256" key="1">
    <source>
        <dbReference type="SAM" id="MobiDB-lite"/>
    </source>
</evidence>
<evidence type="ECO:0000313" key="3">
    <source>
        <dbReference type="Proteomes" id="UP000298327"/>
    </source>
</evidence>
<dbReference type="OrthoDB" id="10393059at2759"/>
<reference evidence="2 3" key="1">
    <citation type="submission" date="2019-02" db="EMBL/GenBank/DDBJ databases">
        <title>Genome sequencing of the rare red list fungi Dentipellis fragilis.</title>
        <authorList>
            <person name="Buettner E."/>
            <person name="Kellner H."/>
        </authorList>
    </citation>
    <scope>NUCLEOTIDE SEQUENCE [LARGE SCALE GENOMIC DNA]</scope>
    <source>
        <strain evidence="2 3">DSM 105465</strain>
    </source>
</reference>
<feature type="non-terminal residue" evidence="2">
    <location>
        <position position="253"/>
    </location>
</feature>
<comment type="caution">
    <text evidence="2">The sequence shown here is derived from an EMBL/GenBank/DDBJ whole genome shotgun (WGS) entry which is preliminary data.</text>
</comment>
<keyword evidence="3" id="KW-1185">Reference proteome</keyword>
<gene>
    <name evidence="2" type="ORF">EVG20_g10722</name>
</gene>
<dbReference type="Proteomes" id="UP000298327">
    <property type="component" value="Unassembled WGS sequence"/>
</dbReference>
<evidence type="ECO:0000313" key="2">
    <source>
        <dbReference type="EMBL" id="TFY52062.1"/>
    </source>
</evidence>
<accession>A0A4Y9XQM0</accession>
<organism evidence="2 3">
    <name type="scientific">Dentipellis fragilis</name>
    <dbReference type="NCBI Taxonomy" id="205917"/>
    <lineage>
        <taxon>Eukaryota</taxon>
        <taxon>Fungi</taxon>
        <taxon>Dikarya</taxon>
        <taxon>Basidiomycota</taxon>
        <taxon>Agaricomycotina</taxon>
        <taxon>Agaricomycetes</taxon>
        <taxon>Russulales</taxon>
        <taxon>Hericiaceae</taxon>
        <taxon>Dentipellis</taxon>
    </lineage>
</organism>
<feature type="region of interest" description="Disordered" evidence="1">
    <location>
        <begin position="130"/>
        <end position="232"/>
    </location>
</feature>
<feature type="region of interest" description="Disordered" evidence="1">
    <location>
        <begin position="1"/>
        <end position="23"/>
    </location>
</feature>